<keyword evidence="1" id="KW-0732">Signal</keyword>
<sequence length="168" mass="18191">MGHLEEQLRLQARLLLLLHHLLHSCLTVPSICRRSSCALLVARRRGGGSEVAEPVLPCQDPVPPVSSGPVVRRTRKIPFGGRVVPGEDAPEDGVDPLRGVAGAEAPQRVLQQVRHGHRAQLLLHRRRGRRCPAGDQSRSWSLCAAQHDRPTPAAGCLHGAVAAARKRS</sequence>
<proteinExistence type="predicted"/>
<reference evidence="2" key="1">
    <citation type="submission" date="2014-09" db="EMBL/GenBank/DDBJ databases">
        <authorList>
            <person name="Magalhaes I.L.F."/>
            <person name="Oliveira U."/>
            <person name="Santos F.R."/>
            <person name="Vidigal T.H.D.A."/>
            <person name="Brescovit A.D."/>
            <person name="Santos A.J."/>
        </authorList>
    </citation>
    <scope>NUCLEOTIDE SEQUENCE</scope>
    <source>
        <tissue evidence="2">Shoot tissue taken approximately 20 cm above the soil surface</tissue>
    </source>
</reference>
<dbReference type="EMBL" id="GBRH01276219">
    <property type="protein sequence ID" value="JAD21676.1"/>
    <property type="molecule type" value="Transcribed_RNA"/>
</dbReference>
<evidence type="ECO:0000256" key="1">
    <source>
        <dbReference type="SAM" id="SignalP"/>
    </source>
</evidence>
<dbReference type="AlphaFoldDB" id="A0A0A8Y6I2"/>
<feature type="chain" id="PRO_5002059598" description="Secreted protein" evidence="1">
    <location>
        <begin position="28"/>
        <end position="168"/>
    </location>
</feature>
<reference evidence="2" key="2">
    <citation type="journal article" date="2015" name="Data Brief">
        <title>Shoot transcriptome of the giant reed, Arundo donax.</title>
        <authorList>
            <person name="Barrero R.A."/>
            <person name="Guerrero F.D."/>
            <person name="Moolhuijzen P."/>
            <person name="Goolsby J.A."/>
            <person name="Tidwell J."/>
            <person name="Bellgard S.E."/>
            <person name="Bellgard M.I."/>
        </authorList>
    </citation>
    <scope>NUCLEOTIDE SEQUENCE</scope>
    <source>
        <tissue evidence="2">Shoot tissue taken approximately 20 cm above the soil surface</tissue>
    </source>
</reference>
<organism evidence="2">
    <name type="scientific">Arundo donax</name>
    <name type="common">Giant reed</name>
    <name type="synonym">Donax arundinaceus</name>
    <dbReference type="NCBI Taxonomy" id="35708"/>
    <lineage>
        <taxon>Eukaryota</taxon>
        <taxon>Viridiplantae</taxon>
        <taxon>Streptophyta</taxon>
        <taxon>Embryophyta</taxon>
        <taxon>Tracheophyta</taxon>
        <taxon>Spermatophyta</taxon>
        <taxon>Magnoliopsida</taxon>
        <taxon>Liliopsida</taxon>
        <taxon>Poales</taxon>
        <taxon>Poaceae</taxon>
        <taxon>PACMAD clade</taxon>
        <taxon>Arundinoideae</taxon>
        <taxon>Arundineae</taxon>
        <taxon>Arundo</taxon>
    </lineage>
</organism>
<feature type="signal peptide" evidence="1">
    <location>
        <begin position="1"/>
        <end position="27"/>
    </location>
</feature>
<evidence type="ECO:0000313" key="2">
    <source>
        <dbReference type="EMBL" id="JAD21676.1"/>
    </source>
</evidence>
<name>A0A0A8Y6I2_ARUDO</name>
<accession>A0A0A8Y6I2</accession>
<protein>
    <recommendedName>
        <fullName evidence="3">Secreted protein</fullName>
    </recommendedName>
</protein>
<evidence type="ECO:0008006" key="3">
    <source>
        <dbReference type="Google" id="ProtNLM"/>
    </source>
</evidence>